<organism evidence="1 2">
    <name type="scientific">Trifolium pratense</name>
    <name type="common">Red clover</name>
    <dbReference type="NCBI Taxonomy" id="57577"/>
    <lineage>
        <taxon>Eukaryota</taxon>
        <taxon>Viridiplantae</taxon>
        <taxon>Streptophyta</taxon>
        <taxon>Embryophyta</taxon>
        <taxon>Tracheophyta</taxon>
        <taxon>Spermatophyta</taxon>
        <taxon>Magnoliopsida</taxon>
        <taxon>eudicotyledons</taxon>
        <taxon>Gunneridae</taxon>
        <taxon>Pentapetalae</taxon>
        <taxon>rosids</taxon>
        <taxon>fabids</taxon>
        <taxon>Fabales</taxon>
        <taxon>Fabaceae</taxon>
        <taxon>Papilionoideae</taxon>
        <taxon>50 kb inversion clade</taxon>
        <taxon>NPAAA clade</taxon>
        <taxon>Hologalegina</taxon>
        <taxon>IRL clade</taxon>
        <taxon>Trifolieae</taxon>
        <taxon>Trifolium</taxon>
    </lineage>
</organism>
<proteinExistence type="predicted"/>
<accession>A0ACB0KT43</accession>
<reference evidence="1" key="1">
    <citation type="submission" date="2023-10" db="EMBL/GenBank/DDBJ databases">
        <authorList>
            <person name="Rodriguez Cubillos JULIANA M."/>
            <person name="De Vega J."/>
        </authorList>
    </citation>
    <scope>NUCLEOTIDE SEQUENCE</scope>
</reference>
<dbReference type="EMBL" id="CASHSV030000311">
    <property type="protein sequence ID" value="CAJ2659469.1"/>
    <property type="molecule type" value="Genomic_DNA"/>
</dbReference>
<evidence type="ECO:0000313" key="2">
    <source>
        <dbReference type="Proteomes" id="UP001177021"/>
    </source>
</evidence>
<name>A0ACB0KT43_TRIPR</name>
<comment type="caution">
    <text evidence="1">The sequence shown here is derived from an EMBL/GenBank/DDBJ whole genome shotgun (WGS) entry which is preliminary data.</text>
</comment>
<dbReference type="Proteomes" id="UP001177021">
    <property type="component" value="Unassembled WGS sequence"/>
</dbReference>
<keyword evidence="2" id="KW-1185">Reference proteome</keyword>
<evidence type="ECO:0000313" key="1">
    <source>
        <dbReference type="EMBL" id="CAJ2659469.1"/>
    </source>
</evidence>
<gene>
    <name evidence="1" type="ORF">MILVUS5_LOCUS25642</name>
</gene>
<sequence>MELSYVNASGRYEIESSQKQVSNNGRDIISDLPNHIIGSILSFLPTKVAVRTCVLSKRWKNLWTFVRELSFQDHFHRIKIKKMQFVQFVYRVLRHLDSSMIDSFSLSLCYNYAHIKEWISLVLSRKVKKVYLEAQSKHQYQEFPTKKKKEFPTNSLFECQYLQELCLKNFRIRLRPFITLSSLTVLKLSRMSVTTTFGVPNEPKDLTLNFPVLRKFETEGWPWYHVKSVTLQMPLLDVLSMDDCRYHGPHVEINYCVSHLIKFNYTGRFLSATILVDAVDIVSANINIMLYDGSSNSIQEQMVFVSKLLSINGLNAASLKLCLSREQLFESVVEVFEKVRDSLNYIPDFQILSHLHLDLAPGDLLLGILSKSPCLETLVLKVQDFGKTLLDSALMPGCFLLTLKVVKFERFAATTHDLNFAEFVLKNAVVLEKITFSCSPPKKLGQKKWKKVRDNILSYTRRFNSLDIKLEIVP</sequence>
<protein>
    <submittedName>
        <fullName evidence="1">Uncharacterized protein</fullName>
    </submittedName>
</protein>